<reference evidence="3" key="1">
    <citation type="submission" date="2012-12" db="EMBL/GenBank/DDBJ databases">
        <authorList>
            <person name="Hellsten U."/>
            <person name="Grimwood J."/>
            <person name="Chapman J.A."/>
            <person name="Shapiro H."/>
            <person name="Aerts A."/>
            <person name="Otillar R.P."/>
            <person name="Terry A.Y."/>
            <person name="Boore J.L."/>
            <person name="Simakov O."/>
            <person name="Marletaz F."/>
            <person name="Cho S.-J."/>
            <person name="Edsinger-Gonzales E."/>
            <person name="Havlak P."/>
            <person name="Kuo D.-H."/>
            <person name="Larsson T."/>
            <person name="Lv J."/>
            <person name="Arendt D."/>
            <person name="Savage R."/>
            <person name="Osoegawa K."/>
            <person name="de Jong P."/>
            <person name="Lindberg D.R."/>
            <person name="Seaver E.C."/>
            <person name="Weisblat D.A."/>
            <person name="Putnam N.H."/>
            <person name="Grigoriev I.V."/>
            <person name="Rokhsar D.S."/>
        </authorList>
    </citation>
    <scope>NUCLEOTIDE SEQUENCE</scope>
</reference>
<name>T1FGS1_HELRO</name>
<dbReference type="EMBL" id="AMQM01007511">
    <property type="status" value="NOT_ANNOTATED_CDS"/>
    <property type="molecule type" value="Genomic_DNA"/>
</dbReference>
<evidence type="ECO:0000313" key="2">
    <source>
        <dbReference type="EnsemblMetazoa" id="HelroP181227"/>
    </source>
</evidence>
<dbReference type="KEGG" id="hro:HELRODRAFT_181227"/>
<accession>T1FGS1</accession>
<dbReference type="OrthoDB" id="6091153at2759"/>
<dbReference type="EnsemblMetazoa" id="HelroT181227">
    <property type="protein sequence ID" value="HelroP181227"/>
    <property type="gene ID" value="HelroG181227"/>
</dbReference>
<reference evidence="2" key="3">
    <citation type="submission" date="2015-06" db="UniProtKB">
        <authorList>
            <consortium name="EnsemblMetazoa"/>
        </authorList>
    </citation>
    <scope>IDENTIFICATION</scope>
</reference>
<dbReference type="AlphaFoldDB" id="T1FGS1"/>
<reference evidence="1 3" key="2">
    <citation type="journal article" date="2013" name="Nature">
        <title>Insights into bilaterian evolution from three spiralian genomes.</title>
        <authorList>
            <person name="Simakov O."/>
            <person name="Marletaz F."/>
            <person name="Cho S.J."/>
            <person name="Edsinger-Gonzales E."/>
            <person name="Havlak P."/>
            <person name="Hellsten U."/>
            <person name="Kuo D.H."/>
            <person name="Larsson T."/>
            <person name="Lv J."/>
            <person name="Arendt D."/>
            <person name="Savage R."/>
            <person name="Osoegawa K."/>
            <person name="de Jong P."/>
            <person name="Grimwood J."/>
            <person name="Chapman J.A."/>
            <person name="Shapiro H."/>
            <person name="Aerts A."/>
            <person name="Otillar R.P."/>
            <person name="Terry A.Y."/>
            <person name="Boore J.L."/>
            <person name="Grigoriev I.V."/>
            <person name="Lindberg D.R."/>
            <person name="Seaver E.C."/>
            <person name="Weisblat D.A."/>
            <person name="Putnam N.H."/>
            <person name="Rokhsar D.S."/>
        </authorList>
    </citation>
    <scope>NUCLEOTIDE SEQUENCE</scope>
</reference>
<proteinExistence type="predicted"/>
<protein>
    <submittedName>
        <fullName evidence="1 2">Uncharacterized protein</fullName>
    </submittedName>
</protein>
<organism evidence="2 3">
    <name type="scientific">Helobdella robusta</name>
    <name type="common">Californian leech</name>
    <dbReference type="NCBI Taxonomy" id="6412"/>
    <lineage>
        <taxon>Eukaryota</taxon>
        <taxon>Metazoa</taxon>
        <taxon>Spiralia</taxon>
        <taxon>Lophotrochozoa</taxon>
        <taxon>Annelida</taxon>
        <taxon>Clitellata</taxon>
        <taxon>Hirudinea</taxon>
        <taxon>Rhynchobdellida</taxon>
        <taxon>Glossiphoniidae</taxon>
        <taxon>Helobdella</taxon>
    </lineage>
</organism>
<gene>
    <name evidence="2" type="primary">20208020</name>
    <name evidence="1" type="ORF">HELRODRAFT_181227</name>
</gene>
<dbReference type="RefSeq" id="XP_009028738.1">
    <property type="nucleotide sequence ID" value="XM_009030490.1"/>
</dbReference>
<evidence type="ECO:0000313" key="3">
    <source>
        <dbReference type="Proteomes" id="UP000015101"/>
    </source>
</evidence>
<evidence type="ECO:0000313" key="1">
    <source>
        <dbReference type="EMBL" id="ESN93131.1"/>
    </source>
</evidence>
<dbReference type="CTD" id="20208020"/>
<sequence>MNRRFDQQAIESKEMAAAMKLLACEIAIHGYAPAKSIKAPTFNGSALKVLPFIPAKDRDNFEILTDANKGNYSTSTRLRETDPASAGAQEFRNKTATKAFIQALRYPDMRYDFTLSKIKEILEQHIKKYCKRPKRSNAYRRNETEKTDFRKDAASSMFGTFEANTSENKLKPILRNQSWLERKKGFEQYYSCLKTASRDQDDLWEQLDLFLDEICQWT</sequence>
<keyword evidence="3" id="KW-1185">Reference proteome</keyword>
<dbReference type="HOGENOM" id="CLU_1268153_0_0_1"/>
<dbReference type="Proteomes" id="UP000015101">
    <property type="component" value="Unassembled WGS sequence"/>
</dbReference>
<dbReference type="InParanoid" id="T1FGS1"/>
<dbReference type="GeneID" id="20208020"/>
<dbReference type="EMBL" id="KB097635">
    <property type="protein sequence ID" value="ESN93131.1"/>
    <property type="molecule type" value="Genomic_DNA"/>
</dbReference>